<dbReference type="AlphaFoldDB" id="A0A9P3Q7I1"/>
<organism evidence="3 4">
    <name type="scientific">Mycobacterium kiyosense</name>
    <dbReference type="NCBI Taxonomy" id="2871094"/>
    <lineage>
        <taxon>Bacteria</taxon>
        <taxon>Bacillati</taxon>
        <taxon>Actinomycetota</taxon>
        <taxon>Actinomycetes</taxon>
        <taxon>Mycobacteriales</taxon>
        <taxon>Mycobacteriaceae</taxon>
        <taxon>Mycobacterium</taxon>
    </lineage>
</organism>
<protein>
    <submittedName>
        <fullName evidence="3">Uncharacterized protein</fullName>
    </submittedName>
</protein>
<gene>
    <name evidence="3" type="ORF">Mkiyose1413_43940</name>
    <name evidence="2" type="ORF">SRL2020028_29000</name>
</gene>
<feature type="compositionally biased region" description="Low complexity" evidence="1">
    <location>
        <begin position="36"/>
        <end position="48"/>
    </location>
</feature>
<reference evidence="3" key="1">
    <citation type="submission" date="2022-08" db="EMBL/GenBank/DDBJ databases">
        <title>Mycobacterium kiyosense sp. nov., scotochromogenic slow-glowing species isolated from respiratory specimens.</title>
        <authorList>
            <person name="Fukano H."/>
            <person name="Kazumi Y."/>
            <person name="Sakagami N."/>
            <person name="Ato M."/>
            <person name="Mitarai S."/>
            <person name="Hoshino Y."/>
        </authorList>
    </citation>
    <scope>NUCLEOTIDE SEQUENCE</scope>
    <source>
        <strain evidence="3">1413</strain>
        <strain evidence="2">SRL2020-028</strain>
    </source>
</reference>
<dbReference type="Proteomes" id="UP001165663">
    <property type="component" value="Unassembled WGS sequence"/>
</dbReference>
<evidence type="ECO:0000313" key="3">
    <source>
        <dbReference type="EMBL" id="GLD32511.1"/>
    </source>
</evidence>
<evidence type="ECO:0000256" key="1">
    <source>
        <dbReference type="SAM" id="MobiDB-lite"/>
    </source>
</evidence>
<dbReference type="EMBL" id="BRXE01000030">
    <property type="protein sequence ID" value="GLB83644.1"/>
    <property type="molecule type" value="Genomic_DNA"/>
</dbReference>
<evidence type="ECO:0000313" key="4">
    <source>
        <dbReference type="Proteomes" id="UP001064782"/>
    </source>
</evidence>
<feature type="compositionally biased region" description="Basic residues" evidence="1">
    <location>
        <begin position="1"/>
        <end position="23"/>
    </location>
</feature>
<dbReference type="EMBL" id="BRZI01000046">
    <property type="protein sequence ID" value="GLD32511.1"/>
    <property type="molecule type" value="Genomic_DNA"/>
</dbReference>
<comment type="caution">
    <text evidence="3">The sequence shown here is derived from an EMBL/GenBank/DDBJ whole genome shotgun (WGS) entry which is preliminary data.</text>
</comment>
<sequence length="147" mass="16530">MARQVGRRRVGNAVLRGHRRGAPRRSPPRDRRGRFASTGAAPAGGSAEAHPKRNRRRAAAGTVVAVGAVAASQARRGSRVRTAPARRRVRRAHERRVLRDHGGMALHRGTPFDYGRARKVARAEYKSLAKHYRKQARIDRKRARKRR</sequence>
<feature type="compositionally biased region" description="Basic residues" evidence="1">
    <location>
        <begin position="76"/>
        <end position="94"/>
    </location>
</feature>
<proteinExistence type="predicted"/>
<feature type="region of interest" description="Disordered" evidence="1">
    <location>
        <begin position="75"/>
        <end position="110"/>
    </location>
</feature>
<feature type="region of interest" description="Disordered" evidence="1">
    <location>
        <begin position="1"/>
        <end position="59"/>
    </location>
</feature>
<name>A0A9P3Q7I1_9MYCO</name>
<evidence type="ECO:0000313" key="2">
    <source>
        <dbReference type="EMBL" id="GLB83644.1"/>
    </source>
</evidence>
<keyword evidence="4" id="KW-1185">Reference proteome</keyword>
<dbReference type="Proteomes" id="UP001064782">
    <property type="component" value="Unassembled WGS sequence"/>
</dbReference>
<accession>A0A9P3Q7I1</accession>